<dbReference type="RefSeq" id="WP_099137607.1">
    <property type="nucleotide sequence ID" value="NZ_CAWNQC010000259.1"/>
</dbReference>
<protein>
    <submittedName>
        <fullName evidence="1">Ubiquinone biosynthesis methyltransferase UbiE</fullName>
    </submittedName>
</protein>
<keyword evidence="1" id="KW-0489">Methyltransferase</keyword>
<keyword evidence="2" id="KW-1185">Reference proteome</keyword>
<dbReference type="EMBL" id="NIBU01000006">
    <property type="protein sequence ID" value="PHM37735.1"/>
    <property type="molecule type" value="Genomic_DNA"/>
</dbReference>
<proteinExistence type="predicted"/>
<organism evidence="1 2">
    <name type="scientific">Xenorhabdus innexi</name>
    <dbReference type="NCBI Taxonomy" id="290109"/>
    <lineage>
        <taxon>Bacteria</taxon>
        <taxon>Pseudomonadati</taxon>
        <taxon>Pseudomonadota</taxon>
        <taxon>Gammaproteobacteria</taxon>
        <taxon>Enterobacterales</taxon>
        <taxon>Morganellaceae</taxon>
        <taxon>Xenorhabdus</taxon>
    </lineage>
</organism>
<sequence>MQNTPLAPSGKLVAYTLEPDYRLAKGNCTNYLCEILSEEPCGGGLFFKAEFTSIPDTPPQPFTMYSWSREQFAEASQKAGLQLEWHKPMLLQSDIDKQPAGFWDIYQNNCHETALVCHFR</sequence>
<keyword evidence="1" id="KW-0830">Ubiquinone</keyword>
<gene>
    <name evidence="1" type="ORF">Xinn_00833</name>
</gene>
<reference evidence="1 2" key="1">
    <citation type="journal article" date="2017" name="Nat. Microbiol.">
        <title>Natural product diversity associated with the nematode symbionts Photorhabdus and Xenorhabdus.</title>
        <authorList>
            <person name="Tobias N.J."/>
            <person name="Wolff H."/>
            <person name="Djahanschiri B."/>
            <person name="Grundmann F."/>
            <person name="Kronenwerth M."/>
            <person name="Shi Y.M."/>
            <person name="Simonyi S."/>
            <person name="Grun P."/>
            <person name="Shapiro-Ilan D."/>
            <person name="Pidot S.J."/>
            <person name="Stinear T.P."/>
            <person name="Ebersberger I."/>
            <person name="Bode H.B."/>
        </authorList>
    </citation>
    <scope>NUCLEOTIDE SEQUENCE [LARGE SCALE GENOMIC DNA]</scope>
    <source>
        <strain evidence="1 2">DSM 16336</strain>
    </source>
</reference>
<dbReference type="GO" id="GO:0008168">
    <property type="term" value="F:methyltransferase activity"/>
    <property type="evidence" value="ECO:0007669"/>
    <property type="project" value="UniProtKB-KW"/>
</dbReference>
<evidence type="ECO:0000313" key="1">
    <source>
        <dbReference type="EMBL" id="PHM37735.1"/>
    </source>
</evidence>
<name>A0A2G0NSM2_9GAMM</name>
<evidence type="ECO:0000313" key="2">
    <source>
        <dbReference type="Proteomes" id="UP000224871"/>
    </source>
</evidence>
<accession>A0A2G0NSM2</accession>
<keyword evidence="1" id="KW-0808">Transferase</keyword>
<dbReference type="GO" id="GO:0032259">
    <property type="term" value="P:methylation"/>
    <property type="evidence" value="ECO:0007669"/>
    <property type="project" value="UniProtKB-KW"/>
</dbReference>
<dbReference type="Proteomes" id="UP000224871">
    <property type="component" value="Unassembled WGS sequence"/>
</dbReference>
<comment type="caution">
    <text evidence="1">The sequence shown here is derived from an EMBL/GenBank/DDBJ whole genome shotgun (WGS) entry which is preliminary data.</text>
</comment>